<dbReference type="EMBL" id="CABFWN010000001">
    <property type="protein sequence ID" value="VUG16054.1"/>
    <property type="molecule type" value="Genomic_DNA"/>
</dbReference>
<dbReference type="Gene3D" id="3.40.50.1580">
    <property type="entry name" value="Nucleoside phosphorylase domain"/>
    <property type="match status" value="1"/>
</dbReference>
<feature type="signal peptide" evidence="1">
    <location>
        <begin position="1"/>
        <end position="16"/>
    </location>
</feature>
<dbReference type="GO" id="GO:0009116">
    <property type="term" value="P:nucleoside metabolic process"/>
    <property type="evidence" value="ECO:0007669"/>
    <property type="project" value="InterPro"/>
</dbReference>
<dbReference type="GO" id="GO:0005783">
    <property type="term" value="C:endoplasmic reticulum"/>
    <property type="evidence" value="ECO:0007669"/>
    <property type="project" value="TreeGrafter"/>
</dbReference>
<accession>A0A7D9CUW1</accession>
<dbReference type="PANTHER" id="PTHR38643">
    <property type="entry name" value="PURINE NUCLEOSIDE PERMEASE C285.05-RELATED"/>
    <property type="match status" value="1"/>
</dbReference>
<dbReference type="Proteomes" id="UP000568158">
    <property type="component" value="Unassembled WGS sequence"/>
</dbReference>
<dbReference type="AlphaFoldDB" id="A0A7D9CUW1"/>
<organism evidence="4 5">
    <name type="scientific">Dekkera bruxellensis</name>
    <name type="common">Brettanomyces custersii</name>
    <dbReference type="NCBI Taxonomy" id="5007"/>
    <lineage>
        <taxon>Eukaryota</taxon>
        <taxon>Fungi</taxon>
        <taxon>Dikarya</taxon>
        <taxon>Ascomycota</taxon>
        <taxon>Saccharomycotina</taxon>
        <taxon>Pichiomycetes</taxon>
        <taxon>Pichiales</taxon>
        <taxon>Pichiaceae</taxon>
        <taxon>Brettanomyces</taxon>
    </lineage>
</organism>
<dbReference type="InterPro" id="IPR009486">
    <property type="entry name" value="Pur_nuclsid_perm"/>
</dbReference>
<reference evidence="2 6" key="2">
    <citation type="journal article" date="2020" name="Appl. Microbiol. Biotechnol.">
        <title>Targeted gene deletion in Brettanomyces bruxellensis with an expression-free CRISPR-Cas9 system.</title>
        <authorList>
            <person name="Varela C."/>
            <person name="Bartel C."/>
            <person name="Onetto C."/>
            <person name="Borneman A."/>
        </authorList>
    </citation>
    <scope>NUCLEOTIDE SEQUENCE [LARGE SCALE GENOMIC DNA]</scope>
    <source>
        <strain evidence="2 6">AWRI1613</strain>
    </source>
</reference>
<dbReference type="EMBL" id="JABCYN010000022">
    <property type="protein sequence ID" value="KAF6013017.1"/>
    <property type="molecule type" value="Genomic_DNA"/>
</dbReference>
<proteinExistence type="predicted"/>
<evidence type="ECO:0000256" key="1">
    <source>
        <dbReference type="SAM" id="SignalP"/>
    </source>
</evidence>
<dbReference type="Proteomes" id="UP000663131">
    <property type="component" value="Chromosome 9"/>
</dbReference>
<dbReference type="GO" id="GO:0003824">
    <property type="term" value="F:catalytic activity"/>
    <property type="evidence" value="ECO:0007669"/>
    <property type="project" value="InterPro"/>
</dbReference>
<evidence type="ECO:0000313" key="6">
    <source>
        <dbReference type="Proteomes" id="UP000568158"/>
    </source>
</evidence>
<dbReference type="Proteomes" id="UP000478008">
    <property type="component" value="Unassembled WGS sequence"/>
</dbReference>
<keyword evidence="5" id="KW-1185">Reference proteome</keyword>
<dbReference type="PANTHER" id="PTHR38643:SF1">
    <property type="entry name" value="PURINE NUCLEOSIDE PERMEASE C285.05-RELATED"/>
    <property type="match status" value="1"/>
</dbReference>
<evidence type="ECO:0000313" key="2">
    <source>
        <dbReference type="EMBL" id="KAF6013017.1"/>
    </source>
</evidence>
<reference evidence="3" key="4">
    <citation type="journal article" name="BMC Genomics">
        <title>New genome assemblies reveal patterns of domestication and adaptation across Brettanomyces (Dekkera) species.</title>
        <authorList>
            <person name="Roach M.J."/>
            <person name="Borneman A.R."/>
        </authorList>
    </citation>
    <scope>NUCLEOTIDE SEQUENCE</scope>
    <source>
        <strain evidence="3">UCD 2041</strain>
    </source>
</reference>
<evidence type="ECO:0000313" key="4">
    <source>
        <dbReference type="EMBL" id="VUG16054.1"/>
    </source>
</evidence>
<evidence type="ECO:0000313" key="5">
    <source>
        <dbReference type="Proteomes" id="UP000478008"/>
    </source>
</evidence>
<reference evidence="4 5" key="1">
    <citation type="submission" date="2019-07" db="EMBL/GenBank/DDBJ databases">
        <authorList>
            <person name="Friedrich A."/>
            <person name="Schacherer J."/>
        </authorList>
    </citation>
    <scope>NUCLEOTIDE SEQUENCE [LARGE SCALE GENOMIC DNA]</scope>
</reference>
<evidence type="ECO:0000313" key="3">
    <source>
        <dbReference type="EMBL" id="QOU22017.1"/>
    </source>
</evidence>
<protein>
    <submittedName>
        <fullName evidence="4">DEBR0S1_06238g1_1</fullName>
    </submittedName>
</protein>
<feature type="chain" id="PRO_5036398802" evidence="1">
    <location>
        <begin position="17"/>
        <end position="402"/>
    </location>
</feature>
<dbReference type="InterPro" id="IPR035994">
    <property type="entry name" value="Nucleoside_phosphorylase_sf"/>
</dbReference>
<reference evidence="3" key="3">
    <citation type="submission" date="2020-10" db="EMBL/GenBank/DDBJ databases">
        <authorList>
            <person name="Palmer J.M."/>
        </authorList>
    </citation>
    <scope>NUCLEOTIDE SEQUENCE</scope>
    <source>
        <strain evidence="3">UCD 2041</strain>
    </source>
</reference>
<dbReference type="OrthoDB" id="2331083at2759"/>
<sequence>MIFLSFVLAFVTAVLAKNDNITYHPGTVVVNHTTTFTAPFPAQTSGLNKVWYEENAIHSPKVFIINMFTLEREPFLETYNFTHNITVPGLSTIYPTVKCTEDYDMCQVTTGEGEINAAVTISSLTMNPLFDLSQTFFIIAGIAGCSPRVATLADATFSRYIIQILEYEVDAREMPENWTTGYFPFGTDNYTEYPENIYGTEIFELNAALRNRAVELAAKVHLDNGTKANEAFRETYDYAPANSTPRVVKCDSLTSDTYWFGEDLDESFANYTKLITNGTAEYCATQQEDSATMEAMVRAARFGLVDFSRIVVLRTCSDFTYSDDYTGRNTTYFFDDVYQGGISASLTNLVVASRPLIKDILRNFEVYNNGTYAPDNYIGDYFNSLDFDLGIRTWGSSEWGTA</sequence>
<name>A0A7D9CUW1_DEKBR</name>
<gene>
    <name evidence="4" type="primary">NUP</name>
    <name evidence="3" type="ORF">BRETT_002181</name>
    <name evidence="4" type="ORF">DEBR0S1_06238G</name>
    <name evidence="2" type="ORF">HII12_001732</name>
</gene>
<dbReference type="GO" id="GO:0055085">
    <property type="term" value="P:transmembrane transport"/>
    <property type="evidence" value="ECO:0007669"/>
    <property type="project" value="InterPro"/>
</dbReference>
<keyword evidence="1" id="KW-0732">Signal</keyword>
<dbReference type="Pfam" id="PF06516">
    <property type="entry name" value="NUP"/>
    <property type="match status" value="1"/>
</dbReference>
<dbReference type="EMBL" id="CP063137">
    <property type="protein sequence ID" value="QOU22017.1"/>
    <property type="molecule type" value="Genomic_DNA"/>
</dbReference>